<keyword evidence="2" id="KW-0677">Repeat</keyword>
<dbReference type="PANTHER" id="PTHR10827:SF98">
    <property type="entry name" value="45 KDA CALCIUM-BINDING PROTEIN"/>
    <property type="match status" value="1"/>
</dbReference>
<accession>A0A127M7I8</accession>
<dbReference type="Proteomes" id="UP000074119">
    <property type="component" value="Chromosome"/>
</dbReference>
<dbReference type="KEGG" id="zal:AZF00_13210"/>
<feature type="compositionally biased region" description="Basic and acidic residues" evidence="3">
    <location>
        <begin position="76"/>
        <end position="88"/>
    </location>
</feature>
<dbReference type="PROSITE" id="PS00018">
    <property type="entry name" value="EF_HAND_1"/>
    <property type="match status" value="1"/>
</dbReference>
<dbReference type="PANTHER" id="PTHR10827">
    <property type="entry name" value="RETICULOCALBIN"/>
    <property type="match status" value="1"/>
</dbReference>
<dbReference type="CDD" id="cd00051">
    <property type="entry name" value="EFh"/>
    <property type="match status" value="2"/>
</dbReference>
<dbReference type="Pfam" id="PF13202">
    <property type="entry name" value="EF-hand_5"/>
    <property type="match status" value="1"/>
</dbReference>
<gene>
    <name evidence="6" type="ORF">AZF00_13210</name>
</gene>
<keyword evidence="1" id="KW-0479">Metal-binding</keyword>
<dbReference type="GO" id="GO:0005509">
    <property type="term" value="F:calcium ion binding"/>
    <property type="evidence" value="ECO:0007669"/>
    <property type="project" value="InterPro"/>
</dbReference>
<protein>
    <recommendedName>
        <fullName evidence="5">EF-hand domain-containing protein</fullName>
    </recommendedName>
</protein>
<evidence type="ECO:0000313" key="6">
    <source>
        <dbReference type="EMBL" id="AMO69203.1"/>
    </source>
</evidence>
<feature type="chain" id="PRO_5007275102" description="EF-hand domain-containing protein" evidence="4">
    <location>
        <begin position="22"/>
        <end position="141"/>
    </location>
</feature>
<dbReference type="Gene3D" id="1.10.238.10">
    <property type="entry name" value="EF-hand"/>
    <property type="match status" value="2"/>
</dbReference>
<dbReference type="PROSITE" id="PS50222">
    <property type="entry name" value="EF_HAND_2"/>
    <property type="match status" value="2"/>
</dbReference>
<evidence type="ECO:0000259" key="5">
    <source>
        <dbReference type="PROSITE" id="PS50222"/>
    </source>
</evidence>
<name>A0A127M7I8_9GAMM</name>
<evidence type="ECO:0000313" key="7">
    <source>
        <dbReference type="Proteomes" id="UP000074119"/>
    </source>
</evidence>
<dbReference type="STRING" id="1470434.AZF00_13210"/>
<sequence>MNTKLILCAALLGVSSAAVQAGDGPGRHHNPDLNRDGVVTTAEMLEHRQGMFKKMDLNGDGFVTEAEAAEMRAQMEAKRQKMHEEKAKARFTKTDSNGDGMISADEFSREAGQKIELLDANGDGEVSRREMRSAMREKRES</sequence>
<feature type="domain" description="EF-hand" evidence="5">
    <location>
        <begin position="106"/>
        <end position="141"/>
    </location>
</feature>
<evidence type="ECO:0000256" key="1">
    <source>
        <dbReference type="ARBA" id="ARBA00022723"/>
    </source>
</evidence>
<reference evidence="6 7" key="1">
    <citation type="submission" date="2015-12" db="EMBL/GenBank/DDBJ databases">
        <authorList>
            <person name="Shamseldin A."/>
            <person name="Moawad H."/>
            <person name="Abd El-Rahim W.M."/>
            <person name="Sadowsky M.J."/>
        </authorList>
    </citation>
    <scope>NUCLEOTIDE SEQUENCE [LARGE SCALE GENOMIC DNA]</scope>
    <source>
        <strain evidence="6 7">SM2</strain>
    </source>
</reference>
<dbReference type="InterPro" id="IPR002048">
    <property type="entry name" value="EF_hand_dom"/>
</dbReference>
<dbReference type="AlphaFoldDB" id="A0A127M7I8"/>
<evidence type="ECO:0000256" key="3">
    <source>
        <dbReference type="SAM" id="MobiDB-lite"/>
    </source>
</evidence>
<feature type="region of interest" description="Disordered" evidence="3">
    <location>
        <begin position="76"/>
        <end position="103"/>
    </location>
</feature>
<dbReference type="InterPro" id="IPR011992">
    <property type="entry name" value="EF-hand-dom_pair"/>
</dbReference>
<dbReference type="RefSeq" id="WP_008248604.1">
    <property type="nucleotide sequence ID" value="NZ_CP014544.1"/>
</dbReference>
<feature type="signal peptide" evidence="4">
    <location>
        <begin position="1"/>
        <end position="21"/>
    </location>
</feature>
<organism evidence="6 7">
    <name type="scientific">Zhongshania aliphaticivorans</name>
    <dbReference type="NCBI Taxonomy" id="1470434"/>
    <lineage>
        <taxon>Bacteria</taxon>
        <taxon>Pseudomonadati</taxon>
        <taxon>Pseudomonadota</taxon>
        <taxon>Gammaproteobacteria</taxon>
        <taxon>Cellvibrionales</taxon>
        <taxon>Spongiibacteraceae</taxon>
        <taxon>Zhongshania</taxon>
    </lineage>
</organism>
<dbReference type="Pfam" id="PF13499">
    <property type="entry name" value="EF-hand_7"/>
    <property type="match status" value="1"/>
</dbReference>
<feature type="region of interest" description="Disordered" evidence="3">
    <location>
        <begin position="120"/>
        <end position="141"/>
    </location>
</feature>
<dbReference type="SMART" id="SM00054">
    <property type="entry name" value="EFh"/>
    <property type="match status" value="3"/>
</dbReference>
<evidence type="ECO:0000256" key="2">
    <source>
        <dbReference type="ARBA" id="ARBA00022737"/>
    </source>
</evidence>
<dbReference type="SUPFAM" id="SSF47473">
    <property type="entry name" value="EF-hand"/>
    <property type="match status" value="1"/>
</dbReference>
<feature type="domain" description="EF-hand" evidence="5">
    <location>
        <begin position="43"/>
        <end position="78"/>
    </location>
</feature>
<dbReference type="EMBL" id="CP014544">
    <property type="protein sequence ID" value="AMO69203.1"/>
    <property type="molecule type" value="Genomic_DNA"/>
</dbReference>
<proteinExistence type="predicted"/>
<dbReference type="InterPro" id="IPR018247">
    <property type="entry name" value="EF_Hand_1_Ca_BS"/>
</dbReference>
<evidence type="ECO:0000256" key="4">
    <source>
        <dbReference type="SAM" id="SignalP"/>
    </source>
</evidence>
<keyword evidence="4" id="KW-0732">Signal</keyword>
<feature type="compositionally biased region" description="Basic and acidic residues" evidence="3">
    <location>
        <begin position="125"/>
        <end position="141"/>
    </location>
</feature>